<evidence type="ECO:0000256" key="6">
    <source>
        <dbReference type="ARBA" id="ARBA00022657"/>
    </source>
</evidence>
<reference evidence="19" key="2">
    <citation type="submission" date="2025-09" db="UniProtKB">
        <authorList>
            <consortium name="Ensembl"/>
        </authorList>
    </citation>
    <scope>IDENTIFICATION</scope>
</reference>
<keyword evidence="4" id="KW-0145">Chemotaxis</keyword>
<reference evidence="19" key="1">
    <citation type="submission" date="2025-08" db="UniProtKB">
        <authorList>
            <consortium name="Ensembl"/>
        </authorList>
    </citation>
    <scope>IDENTIFICATION</scope>
</reference>
<dbReference type="PANTHER" id="PTHR10489">
    <property type="entry name" value="CELL ADHESION MOLECULE"/>
    <property type="match status" value="1"/>
</dbReference>
<dbReference type="GO" id="GO:0006955">
    <property type="term" value="P:immune response"/>
    <property type="evidence" value="ECO:0007669"/>
    <property type="project" value="TreeGrafter"/>
</dbReference>
<keyword evidence="5" id="KW-0765">Sulfation</keyword>
<keyword evidence="13" id="KW-0325">Glycoprotein</keyword>
<dbReference type="PANTHER" id="PTHR10489:SF671">
    <property type="entry name" value="C-X-C CHEMOKINE RECEPTOR TYPE 3"/>
    <property type="match status" value="1"/>
</dbReference>
<keyword evidence="11" id="KW-1015">Disulfide bond</keyword>
<keyword evidence="8 17" id="KW-1133">Transmembrane helix</keyword>
<evidence type="ECO:0000256" key="7">
    <source>
        <dbReference type="ARBA" id="ARBA00022692"/>
    </source>
</evidence>
<dbReference type="InterPro" id="IPR050119">
    <property type="entry name" value="CCR1-9-like"/>
</dbReference>
<evidence type="ECO:0000313" key="20">
    <source>
        <dbReference type="Proteomes" id="UP000694569"/>
    </source>
</evidence>
<comment type="subcellular location">
    <subcellularLocation>
        <location evidence="1">Cell membrane</location>
        <topology evidence="1">Multi-pass membrane protein</topology>
    </subcellularLocation>
</comment>
<feature type="transmembrane region" description="Helical" evidence="17">
    <location>
        <begin position="256"/>
        <end position="279"/>
    </location>
</feature>
<keyword evidence="10 17" id="KW-0472">Membrane</keyword>
<dbReference type="PROSITE" id="PS00237">
    <property type="entry name" value="G_PROTEIN_RECEP_F1_1"/>
    <property type="match status" value="1"/>
</dbReference>
<evidence type="ECO:0000256" key="11">
    <source>
        <dbReference type="ARBA" id="ARBA00023157"/>
    </source>
</evidence>
<evidence type="ECO:0000259" key="18">
    <source>
        <dbReference type="PROSITE" id="PS50262"/>
    </source>
</evidence>
<keyword evidence="3" id="KW-1003">Cell membrane</keyword>
<keyword evidence="20" id="KW-1185">Reference proteome</keyword>
<dbReference type="OrthoDB" id="9818824at2759"/>
<sequence length="370" mass="42190">MGGTEPFKHIVISGTSIQIYNETSSSYDTYSDSTDVIPCNQEESKVFDRHFLPTLYSLLFLLGLAGNILVMFVLLRNKRKLQSTDIFILHLSVADILLVLTLPFWASQAVNGWLFGSIWCKIVGSLFKVNFYAGIFLLACISWDRYLSVVYAVQMFKKHRSDLIHWICLVVWCVCIALCIPDALYFDAVLEYRTNITECQPNFPDASSRTWKVALTLIFHIVGFLLPFCGMLYCYSHIFLTLLRSHGFKKQRALQVVVAVVVAFFLCWTPYNVVAFINTLQMLDIVSSSCSLDKNIDNALSVTSGLCYFHCCLNPFLYVFIGVKFKNYFIDLLRQASCICPQFMERYVKRQPSARSSTWSESGDTSLSKI</sequence>
<dbReference type="InterPro" id="IPR000355">
    <property type="entry name" value="Chemokine_rcpt"/>
</dbReference>
<evidence type="ECO:0000256" key="16">
    <source>
        <dbReference type="RuleBase" id="RU000688"/>
    </source>
</evidence>
<evidence type="ECO:0000256" key="2">
    <source>
        <dbReference type="ARBA" id="ARBA00020038"/>
    </source>
</evidence>
<dbReference type="PRINTS" id="PR00657">
    <property type="entry name" value="CCCHEMOKINER"/>
</dbReference>
<evidence type="ECO:0000256" key="14">
    <source>
        <dbReference type="ARBA" id="ARBA00023224"/>
    </source>
</evidence>
<feature type="transmembrane region" description="Helical" evidence="17">
    <location>
        <begin position="299"/>
        <end position="321"/>
    </location>
</feature>
<evidence type="ECO:0000313" key="19">
    <source>
        <dbReference type="Ensembl" id="ENSLLEP00000043611.1"/>
    </source>
</evidence>
<keyword evidence="12 16" id="KW-0675">Receptor</keyword>
<dbReference type="Proteomes" id="UP000694569">
    <property type="component" value="Unplaced"/>
</dbReference>
<evidence type="ECO:0000256" key="4">
    <source>
        <dbReference type="ARBA" id="ARBA00022500"/>
    </source>
</evidence>
<dbReference type="GO" id="GO:0019722">
    <property type="term" value="P:calcium-mediated signaling"/>
    <property type="evidence" value="ECO:0007669"/>
    <property type="project" value="TreeGrafter"/>
</dbReference>
<keyword evidence="9 16" id="KW-0297">G-protein coupled receptor</keyword>
<dbReference type="Pfam" id="PF00001">
    <property type="entry name" value="7tm_1"/>
    <property type="match status" value="1"/>
</dbReference>
<proteinExistence type="inferred from homology"/>
<dbReference type="PROSITE" id="PS50262">
    <property type="entry name" value="G_PROTEIN_RECEP_F1_2"/>
    <property type="match status" value="1"/>
</dbReference>
<name>A0A8C5QVG5_9ANUR</name>
<evidence type="ECO:0000256" key="17">
    <source>
        <dbReference type="SAM" id="Phobius"/>
    </source>
</evidence>
<feature type="domain" description="G-protein coupled receptors family 1 profile" evidence="18">
    <location>
        <begin position="66"/>
        <end position="318"/>
    </location>
</feature>
<feature type="transmembrane region" description="Helical" evidence="17">
    <location>
        <begin position="163"/>
        <end position="186"/>
    </location>
</feature>
<dbReference type="GO" id="GO:0016494">
    <property type="term" value="F:C-X-C chemokine receptor activity"/>
    <property type="evidence" value="ECO:0007669"/>
    <property type="project" value="InterPro"/>
</dbReference>
<dbReference type="InterPro" id="IPR004070">
    <property type="entry name" value="Chemokine_CXCR3"/>
</dbReference>
<dbReference type="GO" id="GO:0006954">
    <property type="term" value="P:inflammatory response"/>
    <property type="evidence" value="ECO:0007669"/>
    <property type="project" value="InterPro"/>
</dbReference>
<evidence type="ECO:0000256" key="13">
    <source>
        <dbReference type="ARBA" id="ARBA00023180"/>
    </source>
</evidence>
<dbReference type="GO" id="GO:0001525">
    <property type="term" value="P:angiogenesis"/>
    <property type="evidence" value="ECO:0007669"/>
    <property type="project" value="UniProtKB-KW"/>
</dbReference>
<dbReference type="AlphaFoldDB" id="A0A8C5QVG5"/>
<dbReference type="InterPro" id="IPR017452">
    <property type="entry name" value="GPCR_Rhodpsn_7TM"/>
</dbReference>
<gene>
    <name evidence="19" type="primary">CXCR3</name>
</gene>
<evidence type="ECO:0000256" key="3">
    <source>
        <dbReference type="ARBA" id="ARBA00022475"/>
    </source>
</evidence>
<evidence type="ECO:0000256" key="8">
    <source>
        <dbReference type="ARBA" id="ARBA00022989"/>
    </source>
</evidence>
<protein>
    <recommendedName>
        <fullName evidence="2">C-X-C chemokine receptor type 3</fullName>
    </recommendedName>
    <alternativeName>
        <fullName evidence="15">Interferon-inducible protein 10 receptor</fullName>
    </alternativeName>
</protein>
<feature type="transmembrane region" description="Helical" evidence="17">
    <location>
        <begin position="213"/>
        <end position="235"/>
    </location>
</feature>
<evidence type="ECO:0000256" key="10">
    <source>
        <dbReference type="ARBA" id="ARBA00023136"/>
    </source>
</evidence>
<comment type="similarity">
    <text evidence="16">Belongs to the G-protein coupled receptor 1 family.</text>
</comment>
<organism evidence="19 20">
    <name type="scientific">Leptobrachium leishanense</name>
    <name type="common">Leishan spiny toad</name>
    <dbReference type="NCBI Taxonomy" id="445787"/>
    <lineage>
        <taxon>Eukaryota</taxon>
        <taxon>Metazoa</taxon>
        <taxon>Chordata</taxon>
        <taxon>Craniata</taxon>
        <taxon>Vertebrata</taxon>
        <taxon>Euteleostomi</taxon>
        <taxon>Amphibia</taxon>
        <taxon>Batrachia</taxon>
        <taxon>Anura</taxon>
        <taxon>Pelobatoidea</taxon>
        <taxon>Megophryidae</taxon>
        <taxon>Leptobrachium</taxon>
    </lineage>
</organism>
<dbReference type="PRINTS" id="PR00237">
    <property type="entry name" value="GPCRRHODOPSN"/>
</dbReference>
<evidence type="ECO:0000256" key="5">
    <source>
        <dbReference type="ARBA" id="ARBA00022641"/>
    </source>
</evidence>
<dbReference type="SUPFAM" id="SSF81321">
    <property type="entry name" value="Family A G protein-coupled receptor-like"/>
    <property type="match status" value="1"/>
</dbReference>
<keyword evidence="7 16" id="KW-0812">Transmembrane</keyword>
<dbReference type="GO" id="GO:0016493">
    <property type="term" value="F:C-C chemokine receptor activity"/>
    <property type="evidence" value="ECO:0007669"/>
    <property type="project" value="TreeGrafter"/>
</dbReference>
<feature type="transmembrane region" description="Helical" evidence="17">
    <location>
        <begin position="126"/>
        <end position="143"/>
    </location>
</feature>
<keyword evidence="6" id="KW-0037">Angiogenesis</keyword>
<dbReference type="InterPro" id="IPR000276">
    <property type="entry name" value="GPCR_Rhodpsn"/>
</dbReference>
<dbReference type="GO" id="GO:0060326">
    <property type="term" value="P:cell chemotaxis"/>
    <property type="evidence" value="ECO:0007669"/>
    <property type="project" value="TreeGrafter"/>
</dbReference>
<dbReference type="GO" id="GO:0019957">
    <property type="term" value="F:C-C chemokine binding"/>
    <property type="evidence" value="ECO:0007669"/>
    <property type="project" value="TreeGrafter"/>
</dbReference>
<dbReference type="Gene3D" id="1.20.1070.10">
    <property type="entry name" value="Rhodopsin 7-helix transmembrane proteins"/>
    <property type="match status" value="1"/>
</dbReference>
<evidence type="ECO:0000256" key="9">
    <source>
        <dbReference type="ARBA" id="ARBA00023040"/>
    </source>
</evidence>
<keyword evidence="14 16" id="KW-0807">Transducer</keyword>
<feature type="transmembrane region" description="Helical" evidence="17">
    <location>
        <begin position="55"/>
        <end position="75"/>
    </location>
</feature>
<evidence type="ECO:0000256" key="15">
    <source>
        <dbReference type="ARBA" id="ARBA00030908"/>
    </source>
</evidence>
<evidence type="ECO:0000256" key="12">
    <source>
        <dbReference type="ARBA" id="ARBA00023170"/>
    </source>
</evidence>
<dbReference type="GO" id="GO:0009897">
    <property type="term" value="C:external side of plasma membrane"/>
    <property type="evidence" value="ECO:0007669"/>
    <property type="project" value="TreeGrafter"/>
</dbReference>
<accession>A0A8C5QVG5</accession>
<dbReference type="GO" id="GO:0007204">
    <property type="term" value="P:positive regulation of cytosolic calcium ion concentration"/>
    <property type="evidence" value="ECO:0007669"/>
    <property type="project" value="TreeGrafter"/>
</dbReference>
<dbReference type="PRINTS" id="PR01532">
    <property type="entry name" value="CXCCHMKINER3"/>
</dbReference>
<dbReference type="GeneTree" id="ENSGT01050000244848"/>
<feature type="transmembrane region" description="Helical" evidence="17">
    <location>
        <begin position="87"/>
        <end position="106"/>
    </location>
</feature>
<evidence type="ECO:0000256" key="1">
    <source>
        <dbReference type="ARBA" id="ARBA00004651"/>
    </source>
</evidence>
<dbReference type="Ensembl" id="ENSLLET00000045353.1">
    <property type="protein sequence ID" value="ENSLLEP00000043611.1"/>
    <property type="gene ID" value="ENSLLEG00000027728.1"/>
</dbReference>
<dbReference type="GO" id="GO:0002685">
    <property type="term" value="P:regulation of leukocyte migration"/>
    <property type="evidence" value="ECO:0007669"/>
    <property type="project" value="InterPro"/>
</dbReference>